<evidence type="ECO:0000256" key="9">
    <source>
        <dbReference type="ARBA" id="ARBA00023136"/>
    </source>
</evidence>
<feature type="transmembrane region" description="Helical" evidence="10">
    <location>
        <begin position="296"/>
        <end position="319"/>
    </location>
</feature>
<dbReference type="NCBIfam" id="TIGR01494">
    <property type="entry name" value="ATPase_P-type"/>
    <property type="match status" value="2"/>
</dbReference>
<dbReference type="AlphaFoldDB" id="A0A0N8KMG4"/>
<keyword evidence="8 10" id="KW-1133">Transmembrane helix</keyword>
<gene>
    <name evidence="12" type="ORF">HLUCCA11_17485</name>
</gene>
<dbReference type="InterPro" id="IPR006068">
    <property type="entry name" value="ATPase_P-typ_cation-transptr_C"/>
</dbReference>
<dbReference type="InterPro" id="IPR023214">
    <property type="entry name" value="HAD_sf"/>
</dbReference>
<keyword evidence="3" id="KW-1003">Cell membrane</keyword>
<protein>
    <submittedName>
        <fullName evidence="12">Ca2+-transporting ATPase</fullName>
        <ecNumber evidence="12">3.6.3.8</ecNumber>
    </submittedName>
</protein>
<reference evidence="12 13" key="1">
    <citation type="submission" date="2015-09" db="EMBL/GenBank/DDBJ databases">
        <title>Identification and resolution of microdiversity through metagenomic sequencing of parallel consortia.</title>
        <authorList>
            <person name="Nelson W.C."/>
            <person name="Romine M.F."/>
            <person name="Lindemann S.R."/>
        </authorList>
    </citation>
    <scope>NUCLEOTIDE SEQUENCE [LARGE SCALE GENOMIC DNA]</scope>
    <source>
        <strain evidence="12">Ana</strain>
    </source>
</reference>
<feature type="transmembrane region" description="Helical" evidence="10">
    <location>
        <begin position="737"/>
        <end position="759"/>
    </location>
</feature>
<evidence type="ECO:0000256" key="10">
    <source>
        <dbReference type="SAM" id="Phobius"/>
    </source>
</evidence>
<evidence type="ECO:0000256" key="2">
    <source>
        <dbReference type="ARBA" id="ARBA00005675"/>
    </source>
</evidence>
<evidence type="ECO:0000256" key="7">
    <source>
        <dbReference type="ARBA" id="ARBA00022967"/>
    </source>
</evidence>
<dbReference type="GO" id="GO:0016887">
    <property type="term" value="F:ATP hydrolysis activity"/>
    <property type="evidence" value="ECO:0007669"/>
    <property type="project" value="InterPro"/>
</dbReference>
<evidence type="ECO:0000256" key="6">
    <source>
        <dbReference type="ARBA" id="ARBA00022840"/>
    </source>
</evidence>
<keyword evidence="5" id="KW-0547">Nucleotide-binding</keyword>
<dbReference type="InterPro" id="IPR004014">
    <property type="entry name" value="ATPase_P-typ_cation-transptr_N"/>
</dbReference>
<feature type="transmembrane region" description="Helical" evidence="10">
    <location>
        <begin position="879"/>
        <end position="900"/>
    </location>
</feature>
<keyword evidence="9 10" id="KW-0472">Membrane</keyword>
<dbReference type="Gene3D" id="1.20.1110.10">
    <property type="entry name" value="Calcium-transporting ATPase, transmembrane domain"/>
    <property type="match status" value="1"/>
</dbReference>
<dbReference type="Pfam" id="PF00689">
    <property type="entry name" value="Cation_ATPase_C"/>
    <property type="match status" value="1"/>
</dbReference>
<dbReference type="EC" id="3.6.3.8" evidence="12"/>
<sequence length="949" mass="102627">MTTAQKDTQKDTQKNAQQWHSLDIDQAVEALDASPESGLTQAEAQRRLEEYGPNELKEASGRSRLRILLDQFSDVMLLMLIGVAIVAAVLDVRANNFPKDAIAISAIVLINAALGYFQESKAEEALAGLKSLSAPNVRILRDGKTQQLPAKDLVPGDMLLLEAGDQVAADGRLIESAALQARESALTGEATSVEKQAKETLSADISLADRKNLVFQGTEIVHGRAKVLVTRTGMETELGKIATMIQSVSALSTPLQQRLKQLGNVLVIGSLTLVTLVVGIGTYVQGWSAFEDLLTVSLSMAVAVVPEGLPAVITVTLAIGTQRMVKRQALIRRLPAVETLGSVTTICSDKTGTLTQNKMVVQSVHMAGLPFDSDVSVSGEGYAPEGDFTLKEKTIAPLEKPTLALLLLNCALCNDSALQQKNDPDKPGSRDWEIVGDPTEGALVTLAAKAGLDKGQLDYEFKRLNEFPFSSERKRMSVVVSVPKDNRLGIDASTAIFAKGSAELLLARCDRLGDDAKTLSKEDRKEILEKAEALAAQGNRVLGFAYKPGDGEIGSEIGSEITEDEAENNLVWLGLTAMIDAPRPEVRAAVKRCLSAGIRPVMITGDHPLTARALAADLGLVNDLSAKVHTGQEIEEMSQAGLEKEVCSVSVYARVSPEHKLRIVQALQAQGQVVAMTGDGVNDAPALKQADIGVAMGITGTDVSKDASDMVLLDDNFASIVAAAEEGRVVYRNIRRFVKYILGSNIGEVITIALSPWLLPIVAVPLTPLQILWMNLVTDGFPALALAMEPPEPNMMNRPPHSPKESIFARGLGWYMVRVGIVFAILAISLMLWAYGYTQQSGNPDRWKTMVFTMLCLSQMGHAIAVRSDRQLAIEMNQFANPYVLLAVGSTTVLQLLLIYVPFLRNFFGTHYLSATELLICVGFSSLLFVWIELEKLFIRSIKKQHSTI</sequence>
<feature type="transmembrane region" description="Helical" evidence="10">
    <location>
        <begin position="67"/>
        <end position="89"/>
    </location>
</feature>
<dbReference type="InterPro" id="IPR044492">
    <property type="entry name" value="P_typ_ATPase_HD_dom"/>
</dbReference>
<dbReference type="EMBL" id="LJZR01000028">
    <property type="protein sequence ID" value="KPQ33666.1"/>
    <property type="molecule type" value="Genomic_DNA"/>
</dbReference>
<dbReference type="Gene3D" id="2.70.150.10">
    <property type="entry name" value="Calcium-transporting ATPase, cytoplasmic transduction domain A"/>
    <property type="match status" value="1"/>
</dbReference>
<keyword evidence="4 10" id="KW-0812">Transmembrane</keyword>
<organism evidence="12 13">
    <name type="scientific">Phormidesmis priestleyi Ana</name>
    <dbReference type="NCBI Taxonomy" id="1666911"/>
    <lineage>
        <taxon>Bacteria</taxon>
        <taxon>Bacillati</taxon>
        <taxon>Cyanobacteriota</taxon>
        <taxon>Cyanophyceae</taxon>
        <taxon>Leptolyngbyales</taxon>
        <taxon>Leptolyngbyaceae</taxon>
        <taxon>Phormidesmis</taxon>
    </lineage>
</organism>
<evidence type="ECO:0000259" key="11">
    <source>
        <dbReference type="SMART" id="SM00831"/>
    </source>
</evidence>
<dbReference type="SFLD" id="SFLDG00002">
    <property type="entry name" value="C1.7:_P-type_atpase_like"/>
    <property type="match status" value="1"/>
</dbReference>
<dbReference type="SFLD" id="SFLDS00003">
    <property type="entry name" value="Haloacid_Dehalogenase"/>
    <property type="match status" value="1"/>
</dbReference>
<keyword evidence="6" id="KW-0067">ATP-binding</keyword>
<dbReference type="InterPro" id="IPR008250">
    <property type="entry name" value="ATPase_P-typ_transduc_dom_A_sf"/>
</dbReference>
<dbReference type="Pfam" id="PF00690">
    <property type="entry name" value="Cation_ATPase_N"/>
    <property type="match status" value="1"/>
</dbReference>
<dbReference type="InterPro" id="IPR001757">
    <property type="entry name" value="P_typ_ATPase"/>
</dbReference>
<dbReference type="SUPFAM" id="SSF81660">
    <property type="entry name" value="Metal cation-transporting ATPase, ATP-binding domain N"/>
    <property type="match status" value="1"/>
</dbReference>
<dbReference type="Proteomes" id="UP000050465">
    <property type="component" value="Unassembled WGS sequence"/>
</dbReference>
<proteinExistence type="inferred from homology"/>
<dbReference type="InterPro" id="IPR059000">
    <property type="entry name" value="ATPase_P-type_domA"/>
</dbReference>
<evidence type="ECO:0000256" key="4">
    <source>
        <dbReference type="ARBA" id="ARBA00022692"/>
    </source>
</evidence>
<evidence type="ECO:0000256" key="3">
    <source>
        <dbReference type="ARBA" id="ARBA00022475"/>
    </source>
</evidence>
<evidence type="ECO:0000313" key="12">
    <source>
        <dbReference type="EMBL" id="KPQ33666.1"/>
    </source>
</evidence>
<dbReference type="GO" id="GO:0005524">
    <property type="term" value="F:ATP binding"/>
    <property type="evidence" value="ECO:0007669"/>
    <property type="project" value="UniProtKB-KW"/>
</dbReference>
<dbReference type="Pfam" id="PF13246">
    <property type="entry name" value="Cation_ATPase"/>
    <property type="match status" value="1"/>
</dbReference>
<dbReference type="STRING" id="1666911.HLUCCA11_17485"/>
<dbReference type="FunFam" id="3.40.50.1000:FF:000028">
    <property type="entry name" value="Calcium-transporting P-type ATPase, putative"/>
    <property type="match status" value="1"/>
</dbReference>
<dbReference type="SUPFAM" id="SSF81665">
    <property type="entry name" value="Calcium ATPase, transmembrane domain M"/>
    <property type="match status" value="1"/>
</dbReference>
<dbReference type="PRINTS" id="PR00119">
    <property type="entry name" value="CATATPASE"/>
</dbReference>
<feature type="transmembrane region" description="Helical" evidence="10">
    <location>
        <begin position="912"/>
        <end position="934"/>
    </location>
</feature>
<name>A0A0N8KMG4_9CYAN</name>
<feature type="transmembrane region" description="Helical" evidence="10">
    <location>
        <begin position="265"/>
        <end position="284"/>
    </location>
</feature>
<dbReference type="PANTHER" id="PTHR43294:SF21">
    <property type="entry name" value="CATION TRANSPORTING ATPASE"/>
    <property type="match status" value="1"/>
</dbReference>
<dbReference type="SUPFAM" id="SSF56784">
    <property type="entry name" value="HAD-like"/>
    <property type="match status" value="1"/>
</dbReference>
<dbReference type="PRINTS" id="PR00120">
    <property type="entry name" value="HATPASE"/>
</dbReference>
<keyword evidence="12" id="KW-0378">Hydrolase</keyword>
<evidence type="ECO:0000256" key="5">
    <source>
        <dbReference type="ARBA" id="ARBA00022741"/>
    </source>
</evidence>
<dbReference type="InterPro" id="IPR036412">
    <property type="entry name" value="HAD-like_sf"/>
</dbReference>
<dbReference type="SUPFAM" id="SSF81653">
    <property type="entry name" value="Calcium ATPase, transduction domain A"/>
    <property type="match status" value="1"/>
</dbReference>
<dbReference type="Gene3D" id="3.40.50.1000">
    <property type="entry name" value="HAD superfamily/HAD-like"/>
    <property type="match status" value="1"/>
</dbReference>
<dbReference type="PROSITE" id="PS00154">
    <property type="entry name" value="ATPASE_E1_E2"/>
    <property type="match status" value="1"/>
</dbReference>
<dbReference type="PANTHER" id="PTHR43294">
    <property type="entry name" value="SODIUM/POTASSIUM-TRANSPORTING ATPASE SUBUNIT ALPHA"/>
    <property type="match status" value="1"/>
</dbReference>
<feature type="domain" description="Cation-transporting P-type ATPase N-terminal" evidence="11">
    <location>
        <begin position="18"/>
        <end position="92"/>
    </location>
</feature>
<evidence type="ECO:0000256" key="1">
    <source>
        <dbReference type="ARBA" id="ARBA00004651"/>
    </source>
</evidence>
<dbReference type="SMART" id="SM00831">
    <property type="entry name" value="Cation_ATPase_N"/>
    <property type="match status" value="1"/>
</dbReference>
<dbReference type="SFLD" id="SFLDF00027">
    <property type="entry name" value="p-type_atpase"/>
    <property type="match status" value="1"/>
</dbReference>
<dbReference type="InterPro" id="IPR018303">
    <property type="entry name" value="ATPase_P-typ_P_site"/>
</dbReference>
<comment type="caution">
    <text evidence="12">The sequence shown here is derived from an EMBL/GenBank/DDBJ whole genome shotgun (WGS) entry which is preliminary data.</text>
</comment>
<dbReference type="Pfam" id="PF00122">
    <property type="entry name" value="E1-E2_ATPase"/>
    <property type="match status" value="1"/>
</dbReference>
<evidence type="ECO:0000256" key="8">
    <source>
        <dbReference type="ARBA" id="ARBA00022989"/>
    </source>
</evidence>
<dbReference type="PATRIC" id="fig|1666911.3.peg.1296"/>
<feature type="transmembrane region" description="Helical" evidence="10">
    <location>
        <begin position="812"/>
        <end position="835"/>
    </location>
</feature>
<dbReference type="GO" id="GO:0005886">
    <property type="term" value="C:plasma membrane"/>
    <property type="evidence" value="ECO:0007669"/>
    <property type="project" value="UniProtKB-SubCell"/>
</dbReference>
<dbReference type="InterPro" id="IPR023299">
    <property type="entry name" value="ATPase_P-typ_cyto_dom_N"/>
</dbReference>
<dbReference type="InterPro" id="IPR050510">
    <property type="entry name" value="Cation_transp_ATPase_P-type"/>
</dbReference>
<feature type="transmembrane region" description="Helical" evidence="10">
    <location>
        <begin position="101"/>
        <end position="117"/>
    </location>
</feature>
<comment type="similarity">
    <text evidence="2">Belongs to the cation transport ATPase (P-type) (TC 3.A.3) family. Type IIA subfamily.</text>
</comment>
<accession>A0A0N8KMG4</accession>
<evidence type="ECO:0000313" key="13">
    <source>
        <dbReference type="Proteomes" id="UP000050465"/>
    </source>
</evidence>
<dbReference type="InterPro" id="IPR023298">
    <property type="entry name" value="ATPase_P-typ_TM_dom_sf"/>
</dbReference>
<dbReference type="Gene3D" id="3.40.1110.10">
    <property type="entry name" value="Calcium-transporting ATPase, cytoplasmic domain N"/>
    <property type="match status" value="1"/>
</dbReference>
<comment type="subcellular location">
    <subcellularLocation>
        <location evidence="1">Cell membrane</location>
        <topology evidence="1">Multi-pass membrane protein</topology>
    </subcellularLocation>
</comment>
<keyword evidence="7" id="KW-1278">Translocase</keyword>